<feature type="active site" evidence="9">
    <location>
        <position position="117"/>
    </location>
</feature>
<comment type="catalytic activity">
    <reaction evidence="9 10">
        <text>Release of signal peptides from bacterial membrane prolipoproteins. Hydrolyzes -Xaa-Yaa-Zaa-|-(S,diacylglyceryl)Cys-, in which Xaa is hydrophobic (preferably Leu), and Yaa (Ala or Ser) and Zaa (Gly or Ala) have small, neutral side chains.</text>
        <dbReference type="EC" id="3.4.23.36"/>
    </reaction>
</comment>
<evidence type="ECO:0000256" key="5">
    <source>
        <dbReference type="ARBA" id="ARBA00022750"/>
    </source>
</evidence>
<dbReference type="PRINTS" id="PR00781">
    <property type="entry name" value="LIPOSIGPTASE"/>
</dbReference>
<evidence type="ECO:0000256" key="10">
    <source>
        <dbReference type="RuleBase" id="RU000594"/>
    </source>
</evidence>
<protein>
    <recommendedName>
        <fullName evidence="9">Lipoprotein signal peptidase</fullName>
        <ecNumber evidence="9">3.4.23.36</ecNumber>
    </recommendedName>
    <alternativeName>
        <fullName evidence="9">Prolipoprotein signal peptidase</fullName>
    </alternativeName>
    <alternativeName>
        <fullName evidence="9">Signal peptidase II</fullName>
        <shortName evidence="9">SPase II</shortName>
    </alternativeName>
</protein>
<evidence type="ECO:0000256" key="8">
    <source>
        <dbReference type="ARBA" id="ARBA00023136"/>
    </source>
</evidence>
<dbReference type="NCBIfam" id="TIGR00077">
    <property type="entry name" value="lspA"/>
    <property type="match status" value="1"/>
</dbReference>
<keyword evidence="8 9" id="KW-0472">Membrane</keyword>
<evidence type="ECO:0000313" key="13">
    <source>
        <dbReference type="Proteomes" id="UP001191082"/>
    </source>
</evidence>
<dbReference type="PROSITE" id="PS00855">
    <property type="entry name" value="SPASE_II"/>
    <property type="match status" value="1"/>
</dbReference>
<dbReference type="EMBL" id="VCPC01000004">
    <property type="protein sequence ID" value="TMV10887.1"/>
    <property type="molecule type" value="Genomic_DNA"/>
</dbReference>
<comment type="subcellular location">
    <subcellularLocation>
        <location evidence="9">Cell membrane</location>
        <topology evidence="9">Multi-pass membrane protein</topology>
    </subcellularLocation>
</comment>
<organism evidence="12 13">
    <name type="scientific">Arenibacterium halophilum</name>
    <dbReference type="NCBI Taxonomy" id="2583821"/>
    <lineage>
        <taxon>Bacteria</taxon>
        <taxon>Pseudomonadati</taxon>
        <taxon>Pseudomonadota</taxon>
        <taxon>Alphaproteobacteria</taxon>
        <taxon>Rhodobacterales</taxon>
        <taxon>Paracoccaceae</taxon>
        <taxon>Arenibacterium</taxon>
    </lineage>
</organism>
<sequence length="171" mass="18639">MRPLTLAALLALILDQVSKYWVVHAMSLATRYHIDVFPPLLRFRYGENRGINFGLLDGNSDAARWALIGFSLVVCAAVAIWIWRRHPSLRMQISAGLVIGGALGNVVDRVLYGYVLDFLNMSCCGITNPFVFNVADVFIFAGALGLIVFDAREGAKTTGNAPKKGQGKNAP</sequence>
<feature type="transmembrane region" description="Helical" evidence="9">
    <location>
        <begin position="95"/>
        <end position="115"/>
    </location>
</feature>
<evidence type="ECO:0000256" key="3">
    <source>
        <dbReference type="ARBA" id="ARBA00022670"/>
    </source>
</evidence>
<feature type="active site" evidence="9">
    <location>
        <position position="136"/>
    </location>
</feature>
<evidence type="ECO:0000256" key="1">
    <source>
        <dbReference type="ARBA" id="ARBA00006139"/>
    </source>
</evidence>
<keyword evidence="13" id="KW-1185">Reference proteome</keyword>
<feature type="transmembrane region" description="Helical" evidence="9">
    <location>
        <begin position="62"/>
        <end position="83"/>
    </location>
</feature>
<accession>A0ABY2X6V8</accession>
<name>A0ABY2X6V8_9RHOB</name>
<dbReference type="InterPro" id="IPR001872">
    <property type="entry name" value="Peptidase_A8"/>
</dbReference>
<keyword evidence="3 9" id="KW-0645">Protease</keyword>
<evidence type="ECO:0000256" key="9">
    <source>
        <dbReference type="HAMAP-Rule" id="MF_00161"/>
    </source>
</evidence>
<gene>
    <name evidence="9" type="primary">lspA</name>
    <name evidence="12" type="ORF">FGK64_19230</name>
</gene>
<proteinExistence type="inferred from homology"/>
<dbReference type="Pfam" id="PF01252">
    <property type="entry name" value="Peptidase_A8"/>
    <property type="match status" value="1"/>
</dbReference>
<evidence type="ECO:0000256" key="11">
    <source>
        <dbReference type="RuleBase" id="RU004181"/>
    </source>
</evidence>
<keyword evidence="6 9" id="KW-0378">Hydrolase</keyword>
<dbReference type="PANTHER" id="PTHR33695">
    <property type="entry name" value="LIPOPROTEIN SIGNAL PEPTIDASE"/>
    <property type="match status" value="1"/>
</dbReference>
<keyword evidence="4 9" id="KW-0812">Transmembrane</keyword>
<evidence type="ECO:0000256" key="6">
    <source>
        <dbReference type="ARBA" id="ARBA00022801"/>
    </source>
</evidence>
<dbReference type="HAMAP" id="MF_00161">
    <property type="entry name" value="LspA"/>
    <property type="match status" value="1"/>
</dbReference>
<keyword evidence="5 9" id="KW-0064">Aspartyl protease</keyword>
<dbReference type="RefSeq" id="WP_138865458.1">
    <property type="nucleotide sequence ID" value="NZ_VCPC01000004.1"/>
</dbReference>
<comment type="similarity">
    <text evidence="1 9 11">Belongs to the peptidase A8 family.</text>
</comment>
<evidence type="ECO:0000256" key="2">
    <source>
        <dbReference type="ARBA" id="ARBA00022475"/>
    </source>
</evidence>
<dbReference type="PANTHER" id="PTHR33695:SF1">
    <property type="entry name" value="LIPOPROTEIN SIGNAL PEPTIDASE"/>
    <property type="match status" value="1"/>
</dbReference>
<evidence type="ECO:0000256" key="4">
    <source>
        <dbReference type="ARBA" id="ARBA00022692"/>
    </source>
</evidence>
<evidence type="ECO:0000313" key="12">
    <source>
        <dbReference type="EMBL" id="TMV10887.1"/>
    </source>
</evidence>
<comment type="function">
    <text evidence="9 10">This protein specifically catalyzes the removal of signal peptides from prolipoproteins.</text>
</comment>
<dbReference type="Proteomes" id="UP001191082">
    <property type="component" value="Unassembled WGS sequence"/>
</dbReference>
<feature type="transmembrane region" description="Helical" evidence="9">
    <location>
        <begin position="130"/>
        <end position="149"/>
    </location>
</feature>
<comment type="pathway">
    <text evidence="9">Protein modification; lipoprotein biosynthesis (signal peptide cleavage).</text>
</comment>
<keyword evidence="2 9" id="KW-1003">Cell membrane</keyword>
<reference evidence="12 13" key="1">
    <citation type="submission" date="2019-05" db="EMBL/GenBank/DDBJ databases">
        <title>Marivita sp. nov. isolated from sea sediment.</title>
        <authorList>
            <person name="Kim W."/>
        </authorList>
    </citation>
    <scope>NUCLEOTIDE SEQUENCE [LARGE SCALE GENOMIC DNA]</scope>
    <source>
        <strain evidence="12 13">CAU 1492</strain>
    </source>
</reference>
<dbReference type="EC" id="3.4.23.36" evidence="9"/>
<keyword evidence="7 9" id="KW-1133">Transmembrane helix</keyword>
<comment type="caution">
    <text evidence="9">Lacks conserved residue(s) required for the propagation of feature annotation.</text>
</comment>
<evidence type="ECO:0000256" key="7">
    <source>
        <dbReference type="ARBA" id="ARBA00022989"/>
    </source>
</evidence>
<comment type="caution">
    <text evidence="12">The sequence shown here is derived from an EMBL/GenBank/DDBJ whole genome shotgun (WGS) entry which is preliminary data.</text>
</comment>